<keyword evidence="4" id="KW-0175">Coiled coil</keyword>
<name>A0A7X1TM99_9MICC</name>
<dbReference type="InterPro" id="IPR038729">
    <property type="entry name" value="Rad50/SbcC_AAA"/>
</dbReference>
<evidence type="ECO:0000313" key="6">
    <source>
        <dbReference type="EMBL" id="MPY09402.1"/>
    </source>
</evidence>
<gene>
    <name evidence="6" type="ORF">FNH21_01460</name>
</gene>
<comment type="similarity">
    <text evidence="1">Belongs to the SMC family. SbcC subfamily.</text>
</comment>
<dbReference type="RefSeq" id="WP_152811773.1">
    <property type="nucleotide sequence ID" value="NZ_VJXX01000001.1"/>
</dbReference>
<feature type="domain" description="Rad50/SbcC-type AAA" evidence="5">
    <location>
        <begin position="6"/>
        <end position="207"/>
    </location>
</feature>
<dbReference type="OrthoDB" id="9795626at2"/>
<evidence type="ECO:0000256" key="3">
    <source>
        <dbReference type="ARBA" id="ARBA00013368"/>
    </source>
</evidence>
<dbReference type="AlphaFoldDB" id="A0A7X1TM99"/>
<evidence type="ECO:0000259" key="5">
    <source>
        <dbReference type="Pfam" id="PF13476"/>
    </source>
</evidence>
<dbReference type="PANTHER" id="PTHR32114">
    <property type="entry name" value="ABC TRANSPORTER ABCH.3"/>
    <property type="match status" value="1"/>
</dbReference>
<evidence type="ECO:0000256" key="1">
    <source>
        <dbReference type="ARBA" id="ARBA00006930"/>
    </source>
</evidence>
<sequence>MRLHLLEIQAFGPFADRQYVDFDALSDQGLFLLNGPTGAGKSSVLDAVCFALYGSVPGARQAAKRLRSDHAAESVAPEVCLEFSVGDRRFRVVRSPSWERPARRGSGTTTEQARTLLSERVGGDWVQKSARNDEAGLELHQLLGMDKEQFTKVVMLPQGEFAAFLRADAKPRRELLQRLFSTTRFEDLERLFLEESQRSARALEEEQANQRHVYLRAVDEAQRHGIGIEETVTVPAGASPPAPDPATGIHGLTEAVRARWEEAAAESTELAEGSALADGALAAVSRRRSRSAALARLRAQRTEHEGRAEEVAQSVDALRRHDEARGLGSVLDLADDAASAADLARLGQDAAIERARANAVVADYLDADVVLGGAASEEDRARVSAAFEVASAASAVLKAALPDERRRQEVRRDLVGLQNKMADLDAKLDAVDRELDALRRRRAEDIERLGPLRRAADGLAHLRAELVAVEAVGRVVEQFGAAEERGRRADSAYLHASESFLDLKEQWLDLLRLRLEQSAEELAERLEDGEPCPVCGSPEHPAPVASPGGDRVTLGQEQEARRRQAEAEGALHDARGVRDAVRLEIADLAARGGDRSADDVEAAVLAARVRLQEAETAHAECASVEERVALAAEEEERLRVRQDVGRAERSDAEARQGSLADQDLLLSRRIDELRAGAASLADRIAEVESAARDLDEVLRAAEGFDRAGAMLEDSLARLLAALSGTAFDDAGEARAALMPDALLARTRTSVADHEVQGHRLDAAWEDDEIRQGLRDETDGLSAPTEEDERAAHSAAVELRTRTHRAGITAEVLGHSVAQLEAYARQLARIEERISPLRERAQLTSSIAETARGGGDNLYKMSLATYVLASRLEQVAAAATERLLEMSDGRYQLVHSDATAGNKRSGLGLNVIDGWTGNRRDTSTLSGGESFMASLALALGLADVVQQEAGGLDIETLFVDEGFGSLDDQALEQVMDALEGLRSGGRVVGLVSHVPELKQRVSAQLQVVKGRQGSSLRFVEQPVSV</sequence>
<evidence type="ECO:0000313" key="7">
    <source>
        <dbReference type="Proteomes" id="UP000326464"/>
    </source>
</evidence>
<reference evidence="7" key="1">
    <citation type="submission" date="2019-07" db="EMBL/GenBank/DDBJ databases">
        <title>Arthrobacter KR32 sp. nov., isolated from mountain cheese made of cows milk.</title>
        <authorList>
            <person name="Flegler A."/>
        </authorList>
    </citation>
    <scope>NUCLEOTIDE SEQUENCE [LARGE SCALE GENOMIC DNA]</scope>
    <source>
        <strain evidence="7">KR32</strain>
    </source>
</reference>
<dbReference type="GO" id="GO:0006302">
    <property type="term" value="P:double-strand break repair"/>
    <property type="evidence" value="ECO:0007669"/>
    <property type="project" value="InterPro"/>
</dbReference>
<dbReference type="PANTHER" id="PTHR32114:SF2">
    <property type="entry name" value="ABC TRANSPORTER ABCH.3"/>
    <property type="match status" value="1"/>
</dbReference>
<organism evidence="6 7">
    <name type="scientific">Arthrobacter bussei</name>
    <dbReference type="NCBI Taxonomy" id="2594179"/>
    <lineage>
        <taxon>Bacteria</taxon>
        <taxon>Bacillati</taxon>
        <taxon>Actinomycetota</taxon>
        <taxon>Actinomycetes</taxon>
        <taxon>Micrococcales</taxon>
        <taxon>Micrococcaceae</taxon>
        <taxon>Arthrobacter</taxon>
    </lineage>
</organism>
<dbReference type="GO" id="GO:0016887">
    <property type="term" value="F:ATP hydrolysis activity"/>
    <property type="evidence" value="ECO:0007669"/>
    <property type="project" value="InterPro"/>
</dbReference>
<proteinExistence type="inferred from homology"/>
<dbReference type="Pfam" id="PF13476">
    <property type="entry name" value="AAA_23"/>
    <property type="match status" value="1"/>
</dbReference>
<comment type="caution">
    <text evidence="6">The sequence shown here is derived from an EMBL/GenBank/DDBJ whole genome shotgun (WGS) entry which is preliminary data.</text>
</comment>
<dbReference type="Gene3D" id="3.40.50.300">
    <property type="entry name" value="P-loop containing nucleotide triphosphate hydrolases"/>
    <property type="match status" value="2"/>
</dbReference>
<keyword evidence="7" id="KW-1185">Reference proteome</keyword>
<dbReference type="InterPro" id="IPR027417">
    <property type="entry name" value="P-loop_NTPase"/>
</dbReference>
<dbReference type="EMBL" id="VJXX01000001">
    <property type="protein sequence ID" value="MPY09402.1"/>
    <property type="molecule type" value="Genomic_DNA"/>
</dbReference>
<dbReference type="Pfam" id="PF13558">
    <property type="entry name" value="SbcC_Walker_B"/>
    <property type="match status" value="1"/>
</dbReference>
<dbReference type="SUPFAM" id="SSF52540">
    <property type="entry name" value="P-loop containing nucleoside triphosphate hydrolases"/>
    <property type="match status" value="1"/>
</dbReference>
<accession>A0A7X1TM99</accession>
<protein>
    <recommendedName>
        <fullName evidence="3">Nuclease SbcCD subunit C</fullName>
    </recommendedName>
</protein>
<comment type="subunit">
    <text evidence="2">Heterodimer of SbcC and SbcD.</text>
</comment>
<evidence type="ECO:0000256" key="4">
    <source>
        <dbReference type="SAM" id="Coils"/>
    </source>
</evidence>
<feature type="coiled-coil region" evidence="4">
    <location>
        <begin position="407"/>
        <end position="448"/>
    </location>
</feature>
<dbReference type="Proteomes" id="UP000326464">
    <property type="component" value="Unassembled WGS sequence"/>
</dbReference>
<evidence type="ECO:0000256" key="2">
    <source>
        <dbReference type="ARBA" id="ARBA00011322"/>
    </source>
</evidence>